<proteinExistence type="predicted"/>
<dbReference type="AlphaFoldDB" id="A0A0S4W1H3"/>
<dbReference type="EMBL" id="LN899826">
    <property type="protein sequence ID" value="CUV40627.1"/>
    <property type="molecule type" value="Genomic_DNA"/>
</dbReference>
<accession>A0A0S4W1H3</accession>
<reference evidence="3" key="1">
    <citation type="submission" date="2015-10" db="EMBL/GenBank/DDBJ databases">
        <authorList>
            <person name="Gilbert D.G."/>
        </authorList>
    </citation>
    <scope>NUCLEOTIDE SEQUENCE</scope>
    <source>
        <strain evidence="3">Phyl III-seqv23</strain>
    </source>
</reference>
<dbReference type="EMBL" id="LN899823">
    <property type="protein sequence ID" value="CUV22916.1"/>
    <property type="molecule type" value="Genomic_DNA"/>
</dbReference>
<dbReference type="EMBL" id="LN899822">
    <property type="protein sequence ID" value="CUV64176.1"/>
    <property type="molecule type" value="Genomic_DNA"/>
</dbReference>
<gene>
    <name evidence="4" type="ORF">RD1301_v1_5150002</name>
    <name evidence="1" type="ORF">RUN1744_v1_280015</name>
    <name evidence="2" type="ORF">TD1301_v1_2430008</name>
    <name evidence="3" type="ORF">TF3108_v1_530008</name>
</gene>
<sequence>MAHIPEILSDYVPSFPDELVRFFEQAAAAGMHEPSLRAQHLLRLEDAVRWTQSVRGHPIVDALGGLVLDDIETSNHHFYVGAGPLKGAVFFLCHDGDSRIVYASLSEFLLAAIRAENEGQWLEEQHPPRSPVAADQAGLSKWMRHLLTLDNRDELVPPFVPSLDLSDSLLLRDLAGDEDFFIAESVALEIRARPTLQLTEIAELCAQHRHPQASKAGSMALAAIQALQV</sequence>
<evidence type="ECO:0000313" key="3">
    <source>
        <dbReference type="EMBL" id="CUV40627.1"/>
    </source>
</evidence>
<organism evidence="3">
    <name type="scientific">Ralstonia solanacearum</name>
    <name type="common">Pseudomonas solanacearum</name>
    <dbReference type="NCBI Taxonomy" id="305"/>
    <lineage>
        <taxon>Bacteria</taxon>
        <taxon>Pseudomonadati</taxon>
        <taxon>Pseudomonadota</taxon>
        <taxon>Betaproteobacteria</taxon>
        <taxon>Burkholderiales</taxon>
        <taxon>Burkholderiaceae</taxon>
        <taxon>Ralstonia</taxon>
        <taxon>Ralstonia solanacearum species complex</taxon>
    </lineage>
</organism>
<evidence type="ECO:0000313" key="4">
    <source>
        <dbReference type="EMBL" id="CUV64176.1"/>
    </source>
</evidence>
<evidence type="ECO:0000313" key="2">
    <source>
        <dbReference type="EMBL" id="CUV36803.1"/>
    </source>
</evidence>
<evidence type="ECO:0000313" key="1">
    <source>
        <dbReference type="EMBL" id="CUV22916.1"/>
    </source>
</evidence>
<name>A0A0S4W1H3_RALSL</name>
<evidence type="ECO:0008006" key="5">
    <source>
        <dbReference type="Google" id="ProtNLM"/>
    </source>
</evidence>
<protein>
    <recommendedName>
        <fullName evidence="5">SMI1/KNR4 family protein</fullName>
    </recommendedName>
</protein>
<dbReference type="EMBL" id="LN899825">
    <property type="protein sequence ID" value="CUV36803.1"/>
    <property type="molecule type" value="Genomic_DNA"/>
</dbReference>